<name>A0A7S3YUH8_9EUKA</name>
<gene>
    <name evidence="1" type="ORF">LGLO00237_LOCUS13592</name>
</gene>
<protein>
    <recommendedName>
        <fullName evidence="2">Ubiquitin-like domain-containing protein</fullName>
    </recommendedName>
</protein>
<dbReference type="EMBL" id="HBIV01018774">
    <property type="protein sequence ID" value="CAE0661997.1"/>
    <property type="molecule type" value="Transcribed_RNA"/>
</dbReference>
<evidence type="ECO:0000313" key="1">
    <source>
        <dbReference type="EMBL" id="CAE0661997.1"/>
    </source>
</evidence>
<sequence>MERGGLSSGSPEAHALPWLKLIIGGESKQRVRVVTKNLAPKRELWMDLGGDSKIKDLLALVSRTLGVCSQGHELEFMGRRLEIETTLSWNHIFPGATLSLVKSSSSPPIPNRDVEGE</sequence>
<evidence type="ECO:0008006" key="2">
    <source>
        <dbReference type="Google" id="ProtNLM"/>
    </source>
</evidence>
<dbReference type="SUPFAM" id="SSF54236">
    <property type="entry name" value="Ubiquitin-like"/>
    <property type="match status" value="1"/>
</dbReference>
<proteinExistence type="predicted"/>
<reference evidence="1" key="1">
    <citation type="submission" date="2021-01" db="EMBL/GenBank/DDBJ databases">
        <authorList>
            <person name="Corre E."/>
            <person name="Pelletier E."/>
            <person name="Niang G."/>
            <person name="Scheremetjew M."/>
            <person name="Finn R."/>
            <person name="Kale V."/>
            <person name="Holt S."/>
            <person name="Cochrane G."/>
            <person name="Meng A."/>
            <person name="Brown T."/>
            <person name="Cohen L."/>
        </authorList>
    </citation>
    <scope>NUCLEOTIDE SEQUENCE</scope>
    <source>
        <strain evidence="1">CCCM811</strain>
    </source>
</reference>
<dbReference type="CDD" id="cd17039">
    <property type="entry name" value="Ubl_ubiquitin_like"/>
    <property type="match status" value="1"/>
</dbReference>
<organism evidence="1">
    <name type="scientific">Lotharella globosa</name>
    <dbReference type="NCBI Taxonomy" id="91324"/>
    <lineage>
        <taxon>Eukaryota</taxon>
        <taxon>Sar</taxon>
        <taxon>Rhizaria</taxon>
        <taxon>Cercozoa</taxon>
        <taxon>Chlorarachniophyceae</taxon>
        <taxon>Lotharella</taxon>
    </lineage>
</organism>
<dbReference type="InterPro" id="IPR029071">
    <property type="entry name" value="Ubiquitin-like_domsf"/>
</dbReference>
<dbReference type="Gene3D" id="3.10.20.90">
    <property type="entry name" value="Phosphatidylinositol 3-kinase Catalytic Subunit, Chain A, domain 1"/>
    <property type="match status" value="1"/>
</dbReference>
<dbReference type="AlphaFoldDB" id="A0A7S3YUH8"/>
<accession>A0A7S3YUH8</accession>